<reference evidence="4 5" key="1">
    <citation type="submission" date="2017-10" db="EMBL/GenBank/DDBJ databases">
        <title>Genomics of the genus Arcobacter.</title>
        <authorList>
            <person name="Perez-Cataluna A."/>
            <person name="Figueras M.J."/>
        </authorList>
    </citation>
    <scope>NUCLEOTIDE SEQUENCE [LARGE SCALE GENOMIC DNA]</scope>
    <source>
        <strain evidence="4 5">CECT 8987</strain>
    </source>
</reference>
<dbReference type="AlphaFoldDB" id="A0A4Q0XXA2"/>
<sequence>MRTLFVGLLFVCSLFAQDAKQNILNKVLINDTQVTIDVTKKFITDLDDKSEEVLKKDFQELIYNWKKVEAVYVAGDLDSDYLDSPRYIDVYHNLKENLHEQMQRVRESNDSLAVSMFKNSFKTINALEYILYSNEKITTKDRAISKMILQNIQSHLEDILEVYTTKNRQFLEDETFTNAAVMNALVGSAYKLKEWRVADVLGATLKYKDNPNNNRAEYYLSKNSVLALKAILKTHQAILDAPEYFDFGDLYIKDLTHDEVQITRQIIKDALDALEKIPNDDLTSKEAKEFYVIANNLYNNYFMSLIQELKITSKILDADGD</sequence>
<dbReference type="EMBL" id="PDKN01000001">
    <property type="protein sequence ID" value="RXJ60581.1"/>
    <property type="molecule type" value="Genomic_DNA"/>
</dbReference>
<evidence type="ECO:0000313" key="4">
    <source>
        <dbReference type="EMBL" id="RXJ60581.1"/>
    </source>
</evidence>
<evidence type="ECO:0000313" key="5">
    <source>
        <dbReference type="Proteomes" id="UP000290657"/>
    </source>
</evidence>
<accession>A0A4Q0XXA2</accession>
<dbReference type="Pfam" id="PF09375">
    <property type="entry name" value="Peptidase_M75"/>
    <property type="match status" value="1"/>
</dbReference>
<name>A0A4Q0XXA2_9BACT</name>
<evidence type="ECO:0000256" key="2">
    <source>
        <dbReference type="ARBA" id="ARBA00022729"/>
    </source>
</evidence>
<comment type="subcellular location">
    <subcellularLocation>
        <location evidence="1">Cell envelope</location>
    </subcellularLocation>
</comment>
<gene>
    <name evidence="4" type="ORF">CRV04_00805</name>
</gene>
<dbReference type="Gene3D" id="1.20.1420.20">
    <property type="entry name" value="M75 peptidase, HXXE motif"/>
    <property type="match status" value="1"/>
</dbReference>
<dbReference type="InterPro" id="IPR018976">
    <property type="entry name" value="Imelysin-like"/>
</dbReference>
<dbReference type="Proteomes" id="UP000290657">
    <property type="component" value="Unassembled WGS sequence"/>
</dbReference>
<dbReference type="OrthoDB" id="5365401at2"/>
<keyword evidence="2" id="KW-0732">Signal</keyword>
<dbReference type="GO" id="GO:0030313">
    <property type="term" value="C:cell envelope"/>
    <property type="evidence" value="ECO:0007669"/>
    <property type="project" value="UniProtKB-SubCell"/>
</dbReference>
<feature type="domain" description="Imelysin-like" evidence="3">
    <location>
        <begin position="38"/>
        <end position="287"/>
    </location>
</feature>
<proteinExistence type="predicted"/>
<dbReference type="RefSeq" id="WP_128994715.1">
    <property type="nucleotide sequence ID" value="NZ_PDKN01000001.1"/>
</dbReference>
<protein>
    <submittedName>
        <fullName evidence="4">Imelysin</fullName>
    </submittedName>
</protein>
<evidence type="ECO:0000259" key="3">
    <source>
        <dbReference type="Pfam" id="PF09375"/>
    </source>
</evidence>
<keyword evidence="5" id="KW-1185">Reference proteome</keyword>
<comment type="caution">
    <text evidence="4">The sequence shown here is derived from an EMBL/GenBank/DDBJ whole genome shotgun (WGS) entry which is preliminary data.</text>
</comment>
<organism evidence="4 5">
    <name type="scientific">Candidatus Marinarcus aquaticus</name>
    <dbReference type="NCBI Taxonomy" id="2044504"/>
    <lineage>
        <taxon>Bacteria</taxon>
        <taxon>Pseudomonadati</taxon>
        <taxon>Campylobacterota</taxon>
        <taxon>Epsilonproteobacteria</taxon>
        <taxon>Campylobacterales</taxon>
        <taxon>Arcobacteraceae</taxon>
        <taxon>Candidatus Marinarcus</taxon>
    </lineage>
</organism>
<evidence type="ECO:0000256" key="1">
    <source>
        <dbReference type="ARBA" id="ARBA00004196"/>
    </source>
</evidence>
<dbReference type="InterPro" id="IPR038352">
    <property type="entry name" value="Imelysin_sf"/>
</dbReference>